<dbReference type="InterPro" id="IPR013785">
    <property type="entry name" value="Aldolase_TIM"/>
</dbReference>
<dbReference type="GO" id="GO:0016829">
    <property type="term" value="F:lyase activity"/>
    <property type="evidence" value="ECO:0007669"/>
    <property type="project" value="UniProtKB-KW"/>
</dbReference>
<feature type="region of interest" description="Disordered" evidence="4">
    <location>
        <begin position="313"/>
        <end position="336"/>
    </location>
</feature>
<gene>
    <name evidence="6" type="ORF">MAY91_17025</name>
</gene>
<dbReference type="SUPFAM" id="SSF51569">
    <property type="entry name" value="Aldolase"/>
    <property type="match status" value="1"/>
</dbReference>
<dbReference type="CDD" id="cd07938">
    <property type="entry name" value="DRE_TIM_HMGL"/>
    <property type="match status" value="1"/>
</dbReference>
<evidence type="ECO:0000313" key="7">
    <source>
        <dbReference type="Proteomes" id="UP001222680"/>
    </source>
</evidence>
<comment type="similarity">
    <text evidence="1">Belongs to the HMG-CoA lyase family.</text>
</comment>
<evidence type="ECO:0000256" key="4">
    <source>
        <dbReference type="SAM" id="MobiDB-lite"/>
    </source>
</evidence>
<accession>A0ABY8GG31</accession>
<evidence type="ECO:0000259" key="5">
    <source>
        <dbReference type="PROSITE" id="PS50991"/>
    </source>
</evidence>
<dbReference type="InterPro" id="IPR000891">
    <property type="entry name" value="PYR_CT"/>
</dbReference>
<dbReference type="PANTHER" id="PTHR42738">
    <property type="entry name" value="HYDROXYMETHYLGLUTARYL-COA LYASE"/>
    <property type="match status" value="1"/>
</dbReference>
<keyword evidence="7" id="KW-1185">Reference proteome</keyword>
<evidence type="ECO:0000256" key="1">
    <source>
        <dbReference type="ARBA" id="ARBA00009405"/>
    </source>
</evidence>
<feature type="domain" description="Pyruvate carboxyltransferase" evidence="5">
    <location>
        <begin position="14"/>
        <end position="279"/>
    </location>
</feature>
<dbReference type="Proteomes" id="UP001222680">
    <property type="component" value="Chromosome"/>
</dbReference>
<dbReference type="Pfam" id="PF00682">
    <property type="entry name" value="HMGL-like"/>
    <property type="match status" value="1"/>
</dbReference>
<feature type="region of interest" description="Disordered" evidence="4">
    <location>
        <begin position="242"/>
        <end position="299"/>
    </location>
</feature>
<protein>
    <submittedName>
        <fullName evidence="6">Hydroxymethylglutaryl-CoA lyase</fullName>
    </submittedName>
</protein>
<name>A0ABY8GG31_EDWIC</name>
<sequence>MMTEMRMCDWPTQVSLTEVCPRDGLQNISAWIPTPEKLALIDGLMASGLKRIEATSFVHPAAIPQMKDADIVARHAVAQAHSLGVEIAALVPNLKGAERALTCGITKVNYVISASPQHNLKNINRTPQASLTELQTLRCALPELEVTLIVATAFGCPFQGAVPIADVAALLRAGREMGISRFTLCDTIGVANPRQTVQLLQQLRLALPGLDPALHMHNTHGMALASIYAAIGQGVTRFESAAGGAGGLPVRSRRGRQCGDRRSGQHAGSHGHCPRRRSGTAAAGGGSPAGAGTGGAERHAVARPALRRIRVQPAVGFPRGGDAPPPFSMEEIWVKP</sequence>
<organism evidence="6 7">
    <name type="scientific">Edwardsiella ictaluri</name>
    <dbReference type="NCBI Taxonomy" id="67780"/>
    <lineage>
        <taxon>Bacteria</taxon>
        <taxon>Pseudomonadati</taxon>
        <taxon>Pseudomonadota</taxon>
        <taxon>Gammaproteobacteria</taxon>
        <taxon>Enterobacterales</taxon>
        <taxon>Hafniaceae</taxon>
        <taxon>Edwardsiella</taxon>
    </lineage>
</organism>
<keyword evidence="3 6" id="KW-0456">Lyase</keyword>
<dbReference type="Gene3D" id="3.20.20.70">
    <property type="entry name" value="Aldolase class I"/>
    <property type="match status" value="1"/>
</dbReference>
<dbReference type="EMBL" id="CP092014">
    <property type="protein sequence ID" value="WFN96410.1"/>
    <property type="molecule type" value="Genomic_DNA"/>
</dbReference>
<reference evidence="6 7" key="1">
    <citation type="submission" date="2022-02" db="EMBL/GenBank/DDBJ databases">
        <title>Phenotypic, genotypic and serological characterization of Edwardsiella ictaluri from catfish and ornamental fish species.</title>
        <authorList>
            <person name="Rose D."/>
            <person name="Tekedar H.C."/>
            <person name="Waldbieser G.C."/>
            <person name="Aarattuthodi S."/>
            <person name="Griffin M.J."/>
        </authorList>
    </citation>
    <scope>NUCLEOTIDE SEQUENCE [LARGE SCALE GENOMIC DNA]</scope>
    <source>
        <strain evidence="6 7">13 TAL-140 K3</strain>
    </source>
</reference>
<dbReference type="InterPro" id="IPR043594">
    <property type="entry name" value="HMGL"/>
</dbReference>
<dbReference type="PROSITE" id="PS50991">
    <property type="entry name" value="PYR_CT"/>
    <property type="match status" value="1"/>
</dbReference>
<dbReference type="PANTHER" id="PTHR42738:SF7">
    <property type="entry name" value="HYDROXYMETHYLGLUTARYL-COA LYASE"/>
    <property type="match status" value="1"/>
</dbReference>
<keyword evidence="2" id="KW-0479">Metal-binding</keyword>
<feature type="compositionally biased region" description="Gly residues" evidence="4">
    <location>
        <begin position="282"/>
        <end position="295"/>
    </location>
</feature>
<proteinExistence type="inferred from homology"/>
<evidence type="ECO:0000313" key="6">
    <source>
        <dbReference type="EMBL" id="WFN96410.1"/>
    </source>
</evidence>
<evidence type="ECO:0000256" key="3">
    <source>
        <dbReference type="ARBA" id="ARBA00023239"/>
    </source>
</evidence>
<evidence type="ECO:0000256" key="2">
    <source>
        <dbReference type="ARBA" id="ARBA00022723"/>
    </source>
</evidence>